<comment type="subunit">
    <text evidence="7">This enzyme consists of two polypeptide chains, which are synthesized in precursor form from a single polypeptide.</text>
</comment>
<comment type="PTM">
    <text evidence="7">Cleaved by autocatalysis into a large and a small subunit.</text>
</comment>
<dbReference type="EMBL" id="JAMOIM010000001">
    <property type="protein sequence ID" value="MCW6506534.1"/>
    <property type="molecule type" value="Genomic_DNA"/>
</dbReference>
<comment type="catalytic activity">
    <reaction evidence="1 7">
        <text>an S-substituted glutathione + H2O = an S-substituted L-cysteinylglycine + L-glutamate</text>
        <dbReference type="Rhea" id="RHEA:59468"/>
        <dbReference type="ChEBI" id="CHEBI:15377"/>
        <dbReference type="ChEBI" id="CHEBI:29985"/>
        <dbReference type="ChEBI" id="CHEBI:90779"/>
        <dbReference type="ChEBI" id="CHEBI:143103"/>
        <dbReference type="EC" id="3.4.19.13"/>
    </reaction>
</comment>
<dbReference type="InterPro" id="IPR043138">
    <property type="entry name" value="GGT_lsub"/>
</dbReference>
<feature type="binding site" evidence="6">
    <location>
        <begin position="358"/>
        <end position="360"/>
    </location>
    <ligand>
        <name>L-glutamate</name>
        <dbReference type="ChEBI" id="CHEBI:29985"/>
    </ligand>
</feature>
<accession>A0AA41YQZ2</accession>
<dbReference type="GO" id="GO:0036374">
    <property type="term" value="F:glutathione hydrolase activity"/>
    <property type="evidence" value="ECO:0007669"/>
    <property type="project" value="UniProtKB-UniRule"/>
</dbReference>
<feature type="binding site" evidence="6">
    <location>
        <position position="433"/>
    </location>
    <ligand>
        <name>L-glutamate</name>
        <dbReference type="ChEBI" id="CHEBI:29985"/>
    </ligand>
</feature>
<comment type="similarity">
    <text evidence="7">Belongs to the gamma-glutamyltransferase family.</text>
</comment>
<dbReference type="Gene3D" id="3.60.20.40">
    <property type="match status" value="1"/>
</dbReference>
<evidence type="ECO:0000256" key="6">
    <source>
        <dbReference type="PIRSR" id="PIRSR600101-2"/>
    </source>
</evidence>
<keyword evidence="7" id="KW-0865">Zymogen</keyword>
<dbReference type="EC" id="3.4.19.13" evidence="7"/>
<dbReference type="AlphaFoldDB" id="A0AA41YQZ2"/>
<keyword evidence="7" id="KW-0317">Glutathione biosynthesis</keyword>
<feature type="binding site" evidence="6">
    <location>
        <begin position="411"/>
        <end position="412"/>
    </location>
    <ligand>
        <name>L-glutamate</name>
        <dbReference type="ChEBI" id="CHEBI:29985"/>
    </ligand>
</feature>
<dbReference type="Gene3D" id="1.10.246.130">
    <property type="match status" value="1"/>
</dbReference>
<comment type="catalytic activity">
    <reaction evidence="2 7">
        <text>glutathione + H2O = L-cysteinylglycine + L-glutamate</text>
        <dbReference type="Rhea" id="RHEA:28807"/>
        <dbReference type="ChEBI" id="CHEBI:15377"/>
        <dbReference type="ChEBI" id="CHEBI:29985"/>
        <dbReference type="ChEBI" id="CHEBI:57925"/>
        <dbReference type="ChEBI" id="CHEBI:61694"/>
        <dbReference type="EC" id="3.4.19.13"/>
    </reaction>
</comment>
<dbReference type="InterPro" id="IPR051792">
    <property type="entry name" value="GGT_bact"/>
</dbReference>
<proteinExistence type="inferred from homology"/>
<organism evidence="8 9">
    <name type="scientific">Lichenifustis flavocetrariae</name>
    <dbReference type="NCBI Taxonomy" id="2949735"/>
    <lineage>
        <taxon>Bacteria</taxon>
        <taxon>Pseudomonadati</taxon>
        <taxon>Pseudomonadota</taxon>
        <taxon>Alphaproteobacteria</taxon>
        <taxon>Hyphomicrobiales</taxon>
        <taxon>Lichenihabitantaceae</taxon>
        <taxon>Lichenifustis</taxon>
    </lineage>
</organism>
<dbReference type="NCBIfam" id="TIGR00066">
    <property type="entry name" value="g_glut_trans"/>
    <property type="match status" value="1"/>
</dbReference>
<gene>
    <name evidence="8" type="primary">ggt</name>
    <name evidence="8" type="ORF">M8523_00680</name>
</gene>
<comment type="caution">
    <text evidence="8">The sequence shown here is derived from an EMBL/GenBank/DDBJ whole genome shotgun (WGS) entry which is preliminary data.</text>
</comment>
<comment type="catalytic activity">
    <reaction evidence="4 7">
        <text>an N-terminal (5-L-glutamyl)-[peptide] + an alpha-amino acid = 5-L-glutamyl amino acid + an N-terminal L-alpha-aminoacyl-[peptide]</text>
        <dbReference type="Rhea" id="RHEA:23904"/>
        <dbReference type="Rhea" id="RHEA-COMP:9780"/>
        <dbReference type="Rhea" id="RHEA-COMP:9795"/>
        <dbReference type="ChEBI" id="CHEBI:77644"/>
        <dbReference type="ChEBI" id="CHEBI:78597"/>
        <dbReference type="ChEBI" id="CHEBI:78599"/>
        <dbReference type="ChEBI" id="CHEBI:78608"/>
        <dbReference type="EC" id="2.3.2.2"/>
    </reaction>
</comment>
<dbReference type="Proteomes" id="UP001165667">
    <property type="component" value="Unassembled WGS sequence"/>
</dbReference>
<evidence type="ECO:0000256" key="4">
    <source>
        <dbReference type="ARBA" id="ARBA00047417"/>
    </source>
</evidence>
<sequence length="544" mass="56527">MVVSAQHLASDAGLEVLRSGGNAVDAAVAVGYALAVVYPAAGNLGGGGFMTIRFADGRATFLDFREKAPIAATRTMFLDPDGHVIPGLSTDSWLAVGVPGTVAGLEAASQRYGRLGRHTVLAPAERLARDGFVLTDGDAVLFAAETPGLAKDPGARAIFTRDGQALKAGDRLVQPQLARSLERIDSDGAASFVQGPLAQAVAAASQLGHGLITLDDFAHYRVREMTPISCMYRAYQVISAPPPSSGGVTLCEILNILEGYDLKAMGFHSAAESHVLIEAMRRAYRDRNQELGDPDFVVNPLSHLLDKSYAAALRATILPDAATPSASLPFAPASTEGQQTTQFSVVDAAGNAVSVTYTLNGWFGAHRVAGDTGILMNNEMDDFTAKPGTANMFGLVQGTANAIAPGKTPLSSMSPTIVARDGHLAMVTGSPGGSRIITITAEVIINVVDHGMTLEAAVDAPRLHHQFLPDRVDLEPEALTPDVRNKLAGSGYTFRDVTPWGHAESILVGGETLSAAEGASSLGGGLVLFGVNDPRAPAGSAAGE</sequence>
<name>A0AA41YQZ2_9HYPH</name>
<dbReference type="InterPro" id="IPR029055">
    <property type="entry name" value="Ntn_hydrolases_N"/>
</dbReference>
<feature type="active site" description="Nucleophile" evidence="5">
    <location>
        <position position="340"/>
    </location>
</feature>
<feature type="binding site" evidence="6">
    <location>
        <position position="65"/>
    </location>
    <ligand>
        <name>L-glutamate</name>
        <dbReference type="ChEBI" id="CHEBI:29985"/>
    </ligand>
</feature>
<evidence type="ECO:0000256" key="3">
    <source>
        <dbReference type="ARBA" id="ARBA00023315"/>
    </source>
</evidence>
<dbReference type="EC" id="2.3.2.2" evidence="7"/>
<keyword evidence="7 8" id="KW-0808">Transferase</keyword>
<dbReference type="GO" id="GO:0006751">
    <property type="term" value="P:glutathione catabolic process"/>
    <property type="evidence" value="ECO:0007669"/>
    <property type="project" value="UniProtKB-UniRule"/>
</dbReference>
<dbReference type="InterPro" id="IPR000101">
    <property type="entry name" value="GGT_peptidase"/>
</dbReference>
<dbReference type="GO" id="GO:0006750">
    <property type="term" value="P:glutathione biosynthetic process"/>
    <property type="evidence" value="ECO:0007669"/>
    <property type="project" value="UniProtKB-KW"/>
</dbReference>
<dbReference type="PANTHER" id="PTHR43199">
    <property type="entry name" value="GLUTATHIONE HYDROLASE"/>
    <property type="match status" value="1"/>
</dbReference>
<comment type="pathway">
    <text evidence="7">Sulfur metabolism; glutathione metabolism.</text>
</comment>
<keyword evidence="9" id="KW-1185">Reference proteome</keyword>
<dbReference type="Pfam" id="PF01019">
    <property type="entry name" value="G_glu_transpept"/>
    <property type="match status" value="1"/>
</dbReference>
<dbReference type="PRINTS" id="PR01210">
    <property type="entry name" value="GGTRANSPTASE"/>
</dbReference>
<feature type="binding site" evidence="6">
    <location>
        <position position="382"/>
    </location>
    <ligand>
        <name>L-glutamate</name>
        <dbReference type="ChEBI" id="CHEBI:29985"/>
    </ligand>
</feature>
<dbReference type="PANTHER" id="PTHR43199:SF6">
    <property type="entry name" value="GLUTATHIONE HYDROLASE PROENZYME"/>
    <property type="match status" value="1"/>
</dbReference>
<dbReference type="GO" id="GO:0103068">
    <property type="term" value="F:leukotriene C4 gamma-glutamyl transferase activity"/>
    <property type="evidence" value="ECO:0007669"/>
    <property type="project" value="UniProtKB-EC"/>
</dbReference>
<dbReference type="SUPFAM" id="SSF56235">
    <property type="entry name" value="N-terminal nucleophile aminohydrolases (Ntn hydrolases)"/>
    <property type="match status" value="1"/>
</dbReference>
<dbReference type="InterPro" id="IPR043137">
    <property type="entry name" value="GGT_ssub_C"/>
</dbReference>
<evidence type="ECO:0000313" key="8">
    <source>
        <dbReference type="EMBL" id="MCW6506534.1"/>
    </source>
</evidence>
<dbReference type="RefSeq" id="WP_282582894.1">
    <property type="nucleotide sequence ID" value="NZ_JAMOIM010000001.1"/>
</dbReference>
<evidence type="ECO:0000256" key="5">
    <source>
        <dbReference type="PIRSR" id="PIRSR600101-1"/>
    </source>
</evidence>
<keyword evidence="7" id="KW-0378">Hydrolase</keyword>
<reference evidence="8" key="1">
    <citation type="submission" date="2022-05" db="EMBL/GenBank/DDBJ databases">
        <authorList>
            <person name="Pankratov T."/>
        </authorList>
    </citation>
    <scope>NUCLEOTIDE SEQUENCE</scope>
    <source>
        <strain evidence="8">BP6-180914</strain>
    </source>
</reference>
<evidence type="ECO:0000313" key="9">
    <source>
        <dbReference type="Proteomes" id="UP001165667"/>
    </source>
</evidence>
<evidence type="ECO:0000256" key="2">
    <source>
        <dbReference type="ARBA" id="ARBA00001089"/>
    </source>
</evidence>
<protein>
    <recommendedName>
        <fullName evidence="7">Glutathione hydrolase proenzyme</fullName>
        <ecNumber evidence="7">2.3.2.2</ecNumber>
        <ecNumber evidence="7">3.4.19.13</ecNumber>
    </recommendedName>
    <component>
        <recommendedName>
            <fullName evidence="7">Glutathione hydrolase large chain</fullName>
        </recommendedName>
    </component>
    <component>
        <recommendedName>
            <fullName evidence="7">Glutathione hydrolase small chain</fullName>
        </recommendedName>
    </component>
</protein>
<evidence type="ECO:0000256" key="7">
    <source>
        <dbReference type="RuleBase" id="RU368036"/>
    </source>
</evidence>
<evidence type="ECO:0000256" key="1">
    <source>
        <dbReference type="ARBA" id="ARBA00001049"/>
    </source>
</evidence>
<keyword evidence="3 7" id="KW-0012">Acyltransferase</keyword>